<keyword evidence="2" id="KW-1185">Reference proteome</keyword>
<reference evidence="1 2" key="1">
    <citation type="journal article" date="2021" name="Nat. Commun.">
        <title>Genetic determinants of endophytism in the Arabidopsis root mycobiome.</title>
        <authorList>
            <person name="Mesny F."/>
            <person name="Miyauchi S."/>
            <person name="Thiergart T."/>
            <person name="Pickel B."/>
            <person name="Atanasova L."/>
            <person name="Karlsson M."/>
            <person name="Huettel B."/>
            <person name="Barry K.W."/>
            <person name="Haridas S."/>
            <person name="Chen C."/>
            <person name="Bauer D."/>
            <person name="Andreopoulos W."/>
            <person name="Pangilinan J."/>
            <person name="LaButti K."/>
            <person name="Riley R."/>
            <person name="Lipzen A."/>
            <person name="Clum A."/>
            <person name="Drula E."/>
            <person name="Henrissat B."/>
            <person name="Kohler A."/>
            <person name="Grigoriev I.V."/>
            <person name="Martin F.M."/>
            <person name="Hacquard S."/>
        </authorList>
    </citation>
    <scope>NUCLEOTIDE SEQUENCE [LARGE SCALE GENOMIC DNA]</scope>
    <source>
        <strain evidence="1 2">MPI-SDFR-AT-0079</strain>
    </source>
</reference>
<protein>
    <submittedName>
        <fullName evidence="1">Uncharacterized protein</fullName>
    </submittedName>
</protein>
<organism evidence="1 2">
    <name type="scientific">Chaetomium tenue</name>
    <dbReference type="NCBI Taxonomy" id="1854479"/>
    <lineage>
        <taxon>Eukaryota</taxon>
        <taxon>Fungi</taxon>
        <taxon>Dikarya</taxon>
        <taxon>Ascomycota</taxon>
        <taxon>Pezizomycotina</taxon>
        <taxon>Sordariomycetes</taxon>
        <taxon>Sordariomycetidae</taxon>
        <taxon>Sordariales</taxon>
        <taxon>Chaetomiaceae</taxon>
        <taxon>Chaetomium</taxon>
    </lineage>
</organism>
<sequence>MPGSAHLRDLVETHRPNLTQYADFYRDVHQHPEVAAMEKETAEKVAAHLTRLGFTVHSGIGGHGVVGVFQNGEGKTILMGAELDALPILEQTTVPYRSERRMVDRYGNERPTMHACGHDMNMAALLAAADLLKAAAHRWKGTLLVVFQPEEEELSGAKAMLDDGFYDLVPVPDIMLGQHLVPTRAGTVAIRSGPVLVAADTIRIRVIGGPCEGSINPQFCVDPILLGTRIVSGLQDAVTKEVGQDEDATVACWGFHAGVPGNDYVAYADILLDIKTIKPDCRAAGVPRDPEINHSVRAPLTSNHECIVKPIDRIFRDYFTSNMADMALVRSTEDFSVFGAAHNVPYAYWNFGGTPMDAEEPLPTNHSPYFAPEVDLTLKTGTDAMVLAALAFLAT</sequence>
<dbReference type="EMBL" id="JAGIZQ010000004">
    <property type="protein sequence ID" value="KAH6632056.1"/>
    <property type="molecule type" value="Genomic_DNA"/>
</dbReference>
<evidence type="ECO:0000313" key="1">
    <source>
        <dbReference type="EMBL" id="KAH6632056.1"/>
    </source>
</evidence>
<accession>A0ACB7P787</accession>
<dbReference type="Proteomes" id="UP000724584">
    <property type="component" value="Unassembled WGS sequence"/>
</dbReference>
<proteinExistence type="predicted"/>
<evidence type="ECO:0000313" key="2">
    <source>
        <dbReference type="Proteomes" id="UP000724584"/>
    </source>
</evidence>
<comment type="caution">
    <text evidence="1">The sequence shown here is derived from an EMBL/GenBank/DDBJ whole genome shotgun (WGS) entry which is preliminary data.</text>
</comment>
<name>A0ACB7P787_9PEZI</name>
<gene>
    <name evidence="1" type="ORF">F5144DRAFT_612584</name>
</gene>